<gene>
    <name evidence="1" type="ORF">FNQ90_16205</name>
</gene>
<evidence type="ECO:0000313" key="1">
    <source>
        <dbReference type="EMBL" id="MBB0245603.1"/>
    </source>
</evidence>
<proteinExistence type="predicted"/>
<keyword evidence="2" id="KW-1185">Reference proteome</keyword>
<dbReference type="AlphaFoldDB" id="A0A7W3TEY8"/>
<accession>A0A7W3TEY8</accession>
<organism evidence="1 2">
    <name type="scientific">Streptomyces alkaliphilus</name>
    <dbReference type="NCBI Taxonomy" id="1472722"/>
    <lineage>
        <taxon>Bacteria</taxon>
        <taxon>Bacillati</taxon>
        <taxon>Actinomycetota</taxon>
        <taxon>Actinomycetes</taxon>
        <taxon>Kitasatosporales</taxon>
        <taxon>Streptomycetaceae</taxon>
        <taxon>Streptomyces</taxon>
    </lineage>
</organism>
<name>A0A7W3TEY8_9ACTN</name>
<comment type="caution">
    <text evidence="1">The sequence shown here is derived from an EMBL/GenBank/DDBJ whole genome shotgun (WGS) entry which is preliminary data.</text>
</comment>
<dbReference type="EMBL" id="VKHT01000544">
    <property type="protein sequence ID" value="MBB0245603.1"/>
    <property type="molecule type" value="Genomic_DNA"/>
</dbReference>
<protein>
    <submittedName>
        <fullName evidence="1">Uncharacterized protein</fullName>
    </submittedName>
</protein>
<reference evidence="2" key="1">
    <citation type="submission" date="2019-10" db="EMBL/GenBank/DDBJ databases">
        <title>Streptomyces sp. nov., a novel actinobacterium isolated from alkaline environment.</title>
        <authorList>
            <person name="Golinska P."/>
        </authorList>
    </citation>
    <scope>NUCLEOTIDE SEQUENCE [LARGE SCALE GENOMIC DNA]</scope>
    <source>
        <strain evidence="2">DSM 42118</strain>
    </source>
</reference>
<dbReference type="Proteomes" id="UP000538929">
    <property type="component" value="Unassembled WGS sequence"/>
</dbReference>
<sequence>MKSFIGRHEVRDHNDYLELSLGTDPDLWLGVEGESVSERAARLDAGLDILADDPDLAPAVVAVITEAIAHRPGP</sequence>
<evidence type="ECO:0000313" key="2">
    <source>
        <dbReference type="Proteomes" id="UP000538929"/>
    </source>
</evidence>
<dbReference type="RefSeq" id="WP_182607067.1">
    <property type="nucleotide sequence ID" value="NZ_VKHT01000544.1"/>
</dbReference>
<feature type="non-terminal residue" evidence="1">
    <location>
        <position position="74"/>
    </location>
</feature>